<keyword evidence="6" id="KW-1133">Transmembrane helix</keyword>
<dbReference type="GO" id="GO:0019221">
    <property type="term" value="P:cytokine-mediated signaling pathway"/>
    <property type="evidence" value="ECO:0007669"/>
    <property type="project" value="TreeGrafter"/>
</dbReference>
<evidence type="ECO:0000256" key="10">
    <source>
        <dbReference type="ARBA" id="ARBA00023319"/>
    </source>
</evidence>
<dbReference type="PANTHER" id="PTHR11738">
    <property type="entry name" value="MHC CLASS I NK CELL RECEPTOR"/>
    <property type="match status" value="1"/>
</dbReference>
<keyword evidence="7" id="KW-0472">Membrane</keyword>
<dbReference type="EMBL" id="JBBHLL010013831">
    <property type="protein sequence ID" value="KAK7790559.1"/>
    <property type="molecule type" value="Genomic_DNA"/>
</dbReference>
<name>A0AAW0GSY4_MYOGA</name>
<dbReference type="InterPro" id="IPR050412">
    <property type="entry name" value="Ig-like_Receptors_ImmuneReg"/>
</dbReference>
<reference evidence="11 12" key="1">
    <citation type="journal article" date="2023" name="bioRxiv">
        <title>Conserved and derived expression patterns and positive selection on dental genes reveal complex evolutionary context of ever-growing rodent molars.</title>
        <authorList>
            <person name="Calamari Z.T."/>
            <person name="Song A."/>
            <person name="Cohen E."/>
            <person name="Akter M."/>
            <person name="Roy R.D."/>
            <person name="Hallikas O."/>
            <person name="Christensen M.M."/>
            <person name="Li P."/>
            <person name="Marangoni P."/>
            <person name="Jernvall J."/>
            <person name="Klein O.D."/>
        </authorList>
    </citation>
    <scope>NUCLEOTIDE SEQUENCE [LARGE SCALE GENOMIC DNA]</scope>
    <source>
        <strain evidence="11">V071</strain>
    </source>
</reference>
<proteinExistence type="predicted"/>
<keyword evidence="5" id="KW-0677">Repeat</keyword>
<keyword evidence="4" id="KW-0732">Signal</keyword>
<keyword evidence="8" id="KW-1015">Disulfide bond</keyword>
<evidence type="ECO:0000256" key="5">
    <source>
        <dbReference type="ARBA" id="ARBA00022737"/>
    </source>
</evidence>
<evidence type="ECO:0000256" key="2">
    <source>
        <dbReference type="ARBA" id="ARBA00022475"/>
    </source>
</evidence>
<dbReference type="Gene3D" id="2.60.40.10">
    <property type="entry name" value="Immunoglobulins"/>
    <property type="match status" value="5"/>
</dbReference>
<dbReference type="Pfam" id="PF13895">
    <property type="entry name" value="Ig_2"/>
    <property type="match status" value="1"/>
</dbReference>
<feature type="non-terminal residue" evidence="11">
    <location>
        <position position="411"/>
    </location>
</feature>
<keyword evidence="9" id="KW-0325">Glycoprotein</keyword>
<dbReference type="GO" id="GO:0032396">
    <property type="term" value="F:inhibitory MHC class I receptor activity"/>
    <property type="evidence" value="ECO:0007669"/>
    <property type="project" value="TreeGrafter"/>
</dbReference>
<keyword evidence="2" id="KW-1003">Cell membrane</keyword>
<gene>
    <name evidence="11" type="ORF">U0070_009392</name>
</gene>
<dbReference type="GO" id="GO:0005886">
    <property type="term" value="C:plasma membrane"/>
    <property type="evidence" value="ECO:0007669"/>
    <property type="project" value="UniProtKB-SubCell"/>
</dbReference>
<evidence type="ECO:0000256" key="1">
    <source>
        <dbReference type="ARBA" id="ARBA00004162"/>
    </source>
</evidence>
<organism evidence="11 12">
    <name type="scientific">Myodes glareolus</name>
    <name type="common">Bank vole</name>
    <name type="synonym">Clethrionomys glareolus</name>
    <dbReference type="NCBI Taxonomy" id="447135"/>
    <lineage>
        <taxon>Eukaryota</taxon>
        <taxon>Metazoa</taxon>
        <taxon>Chordata</taxon>
        <taxon>Craniata</taxon>
        <taxon>Vertebrata</taxon>
        <taxon>Euteleostomi</taxon>
        <taxon>Mammalia</taxon>
        <taxon>Eutheria</taxon>
        <taxon>Euarchontoglires</taxon>
        <taxon>Glires</taxon>
        <taxon>Rodentia</taxon>
        <taxon>Myomorpha</taxon>
        <taxon>Muroidea</taxon>
        <taxon>Cricetidae</taxon>
        <taxon>Arvicolinae</taxon>
        <taxon>Myodes</taxon>
    </lineage>
</organism>
<dbReference type="AlphaFoldDB" id="A0AAW0GSY4"/>
<evidence type="ECO:0000313" key="12">
    <source>
        <dbReference type="Proteomes" id="UP001488838"/>
    </source>
</evidence>
<dbReference type="InterPro" id="IPR036179">
    <property type="entry name" value="Ig-like_dom_sf"/>
</dbReference>
<keyword evidence="12" id="KW-1185">Reference proteome</keyword>
<protein>
    <submittedName>
        <fullName evidence="11">Uncharacterized protein</fullName>
    </submittedName>
</protein>
<dbReference type="FunFam" id="2.60.40.10:FF:000049">
    <property type="entry name" value="Leukocyte immunoglobulin-like receptor subfamily B member 1"/>
    <property type="match status" value="3"/>
</dbReference>
<keyword evidence="3" id="KW-0812">Transmembrane</keyword>
<evidence type="ECO:0000256" key="9">
    <source>
        <dbReference type="ARBA" id="ARBA00023180"/>
    </source>
</evidence>
<dbReference type="InterPro" id="IPR013783">
    <property type="entry name" value="Ig-like_fold"/>
</dbReference>
<dbReference type="Proteomes" id="UP001488838">
    <property type="component" value="Unassembled WGS sequence"/>
</dbReference>
<keyword evidence="10" id="KW-0393">Immunoglobulin domain</keyword>
<evidence type="ECO:0000256" key="4">
    <source>
        <dbReference type="ARBA" id="ARBA00022729"/>
    </source>
</evidence>
<sequence length="411" mass="45810">MTNSQKFSHRQCLQEKDTGLFFAKFPVSPTAFGQRWRFRCYGSYTSNPQVWSEGSDLLELLISGEGASTLYRIIRKPSTLGQSNSKRPGNKAMFFNSIHGKHHAGKYRCYSYNSAGWSESSDLLELVVTGVYPSKVNLSAVSSPVVTSGGYVTLQCVSQQAYNSFILVKDNKFSRPVPSRDIFPKLSETHFRVGPVTHNQRWRFTCYGYYWNSSQLWSVPSNDLELLVSGTLHKPTIWAHPDSVITSESPVTIWCEGTLESLMYVIYKEGSPEPSYTKTQVDHNNKAQFSIPSVTSLNAGRYNCYSYNSAGWTERSDTLELVVTGVHHGKPTLSALPSPVVTPGGNVTLTCVSSKGYDWFTLIGADQNFSRSLRAQLIHTGQFLARFPGITVASSKSGSFRCYGYYTNTSH</sequence>
<evidence type="ECO:0000256" key="3">
    <source>
        <dbReference type="ARBA" id="ARBA00022692"/>
    </source>
</evidence>
<accession>A0AAW0GSY4</accession>
<dbReference type="GO" id="GO:0002764">
    <property type="term" value="P:immune response-regulating signaling pathway"/>
    <property type="evidence" value="ECO:0007669"/>
    <property type="project" value="TreeGrafter"/>
</dbReference>
<comment type="caution">
    <text evidence="11">The sequence shown here is derived from an EMBL/GenBank/DDBJ whole genome shotgun (WGS) entry which is preliminary data.</text>
</comment>
<dbReference type="PANTHER" id="PTHR11738:SF179">
    <property type="entry name" value="LEUKOCYTE IMMUNOGLOBULIN-LIKE RECEPTOR SUBFAMILY A MEMBER 5"/>
    <property type="match status" value="1"/>
</dbReference>
<evidence type="ECO:0000256" key="8">
    <source>
        <dbReference type="ARBA" id="ARBA00023157"/>
    </source>
</evidence>
<evidence type="ECO:0000256" key="7">
    <source>
        <dbReference type="ARBA" id="ARBA00023136"/>
    </source>
</evidence>
<evidence type="ECO:0000256" key="6">
    <source>
        <dbReference type="ARBA" id="ARBA00022989"/>
    </source>
</evidence>
<evidence type="ECO:0000313" key="11">
    <source>
        <dbReference type="EMBL" id="KAK7790559.1"/>
    </source>
</evidence>
<dbReference type="SUPFAM" id="SSF48726">
    <property type="entry name" value="Immunoglobulin"/>
    <property type="match status" value="4"/>
</dbReference>
<comment type="subcellular location">
    <subcellularLocation>
        <location evidence="1">Cell membrane</location>
        <topology evidence="1">Single-pass membrane protein</topology>
    </subcellularLocation>
</comment>